<accession>A0A4Q9QBR5</accession>
<name>A0A4Q9QBR5_9APHY</name>
<dbReference type="EMBL" id="ML145085">
    <property type="protein sequence ID" value="TBU65109.1"/>
    <property type="molecule type" value="Genomic_DNA"/>
</dbReference>
<protein>
    <submittedName>
        <fullName evidence="1">Uncharacterized protein</fullName>
    </submittedName>
</protein>
<dbReference type="Proteomes" id="UP000292082">
    <property type="component" value="Unassembled WGS sequence"/>
</dbReference>
<evidence type="ECO:0000313" key="2">
    <source>
        <dbReference type="Proteomes" id="UP000292082"/>
    </source>
</evidence>
<keyword evidence="2" id="KW-1185">Reference proteome</keyword>
<sequence length="83" mass="8671">MTAATSSVATQEAELLTSTAINAKHLLSMTGSVSHTGDIVSDEVNSAVELADLDDDDVWTPKGPQTRPTGTPQKPVKPTRPLA</sequence>
<dbReference type="AlphaFoldDB" id="A0A4Q9QBR5"/>
<evidence type="ECO:0000313" key="1">
    <source>
        <dbReference type="EMBL" id="TBU65109.1"/>
    </source>
</evidence>
<proteinExistence type="predicted"/>
<organism evidence="1 2">
    <name type="scientific">Dichomitus squalens</name>
    <dbReference type="NCBI Taxonomy" id="114155"/>
    <lineage>
        <taxon>Eukaryota</taxon>
        <taxon>Fungi</taxon>
        <taxon>Dikarya</taxon>
        <taxon>Basidiomycota</taxon>
        <taxon>Agaricomycotina</taxon>
        <taxon>Agaricomycetes</taxon>
        <taxon>Polyporales</taxon>
        <taxon>Polyporaceae</taxon>
        <taxon>Dichomitus</taxon>
    </lineage>
</organism>
<gene>
    <name evidence="1" type="ORF">BD310DRAFT_302075</name>
</gene>
<reference evidence="1 2" key="1">
    <citation type="submission" date="2019-01" db="EMBL/GenBank/DDBJ databases">
        <title>Draft genome sequences of three monokaryotic isolates of the white-rot basidiomycete fungus Dichomitus squalens.</title>
        <authorList>
            <consortium name="DOE Joint Genome Institute"/>
            <person name="Lopez S.C."/>
            <person name="Andreopoulos B."/>
            <person name="Pangilinan J."/>
            <person name="Lipzen A."/>
            <person name="Riley R."/>
            <person name="Ahrendt S."/>
            <person name="Ng V."/>
            <person name="Barry K."/>
            <person name="Daum C."/>
            <person name="Grigoriev I.V."/>
            <person name="Hilden K.S."/>
            <person name="Makela M.R."/>
            <person name="de Vries R.P."/>
        </authorList>
    </citation>
    <scope>NUCLEOTIDE SEQUENCE [LARGE SCALE GENOMIC DNA]</scope>
    <source>
        <strain evidence="1 2">CBS 464.89</strain>
    </source>
</reference>